<comment type="caution">
    <text evidence="7">The sequence shown here is derived from an EMBL/GenBank/DDBJ whole genome shotgun (WGS) entry which is preliminary data.</text>
</comment>
<proteinExistence type="inferred from homology"/>
<dbReference type="InterPro" id="IPR015860">
    <property type="entry name" value="ABC_transpr_TagH-like"/>
</dbReference>
<dbReference type="SMART" id="SM00382">
    <property type="entry name" value="AAA"/>
    <property type="match status" value="1"/>
</dbReference>
<keyword evidence="2" id="KW-0813">Transport</keyword>
<keyword evidence="3" id="KW-1003">Cell membrane</keyword>
<evidence type="ECO:0000256" key="5">
    <source>
        <dbReference type="ARBA" id="ARBA00022840"/>
    </source>
</evidence>
<gene>
    <name evidence="7" type="ORF">AT959_07290</name>
</gene>
<dbReference type="InterPro" id="IPR050683">
    <property type="entry name" value="Bact_Polysacc_Export_ATP-bd"/>
</dbReference>
<evidence type="ECO:0000256" key="1">
    <source>
        <dbReference type="ARBA" id="ARBA00005417"/>
    </source>
</evidence>
<evidence type="ECO:0000313" key="8">
    <source>
        <dbReference type="Proteomes" id="UP000070186"/>
    </source>
</evidence>
<dbReference type="GO" id="GO:0016887">
    <property type="term" value="F:ATP hydrolysis activity"/>
    <property type="evidence" value="ECO:0007669"/>
    <property type="project" value="InterPro"/>
</dbReference>
<dbReference type="InterPro" id="IPR029439">
    <property type="entry name" value="Wzt_C"/>
</dbReference>
<reference evidence="7 8" key="1">
    <citation type="submission" date="2015-12" db="EMBL/GenBank/DDBJ databases">
        <title>Nitrous oxide reduction kinetics distinguish bacteria harboring typical versus atypical NosZ.</title>
        <authorList>
            <person name="Yoon S."/>
            <person name="Nissen S."/>
            <person name="Park D."/>
            <person name="Sanford R.A."/>
            <person name="Loeffler F.E."/>
        </authorList>
    </citation>
    <scope>NUCLEOTIDE SEQUENCE [LARGE SCALE GENOMIC DNA]</scope>
    <source>
        <strain evidence="7 8">ATCC BAA-841</strain>
    </source>
</reference>
<keyword evidence="4" id="KW-0547">Nucleotide-binding</keyword>
<dbReference type="Gene3D" id="2.70.50.60">
    <property type="entry name" value="abc- transporter (atp binding component) like domain"/>
    <property type="match status" value="1"/>
</dbReference>
<dbReference type="Proteomes" id="UP000070186">
    <property type="component" value="Unassembled WGS sequence"/>
</dbReference>
<dbReference type="PROSITE" id="PS50893">
    <property type="entry name" value="ABC_TRANSPORTER_2"/>
    <property type="match status" value="1"/>
</dbReference>
<evidence type="ECO:0000256" key="2">
    <source>
        <dbReference type="ARBA" id="ARBA00022448"/>
    </source>
</evidence>
<dbReference type="CDD" id="cd10147">
    <property type="entry name" value="Wzt_C-like"/>
    <property type="match status" value="1"/>
</dbReference>
<name>A0A133XKJ9_9RHOO</name>
<dbReference type="GO" id="GO:0005524">
    <property type="term" value="F:ATP binding"/>
    <property type="evidence" value="ECO:0007669"/>
    <property type="project" value="UniProtKB-KW"/>
</dbReference>
<dbReference type="InterPro" id="IPR003593">
    <property type="entry name" value="AAA+_ATPase"/>
</dbReference>
<dbReference type="EMBL" id="LODL01000013">
    <property type="protein sequence ID" value="KXB31458.1"/>
    <property type="molecule type" value="Genomic_DNA"/>
</dbReference>
<dbReference type="CDD" id="cd03220">
    <property type="entry name" value="ABC_KpsT_Wzt"/>
    <property type="match status" value="1"/>
</dbReference>
<dbReference type="PROSITE" id="PS00211">
    <property type="entry name" value="ABC_TRANSPORTER_1"/>
    <property type="match status" value="1"/>
</dbReference>
<dbReference type="PANTHER" id="PTHR46743">
    <property type="entry name" value="TEICHOIC ACIDS EXPORT ATP-BINDING PROTEIN TAGH"/>
    <property type="match status" value="1"/>
</dbReference>
<dbReference type="SUPFAM" id="SSF52540">
    <property type="entry name" value="P-loop containing nucleoside triphosphate hydrolases"/>
    <property type="match status" value="1"/>
</dbReference>
<dbReference type="Pfam" id="PF14524">
    <property type="entry name" value="Wzt_C"/>
    <property type="match status" value="1"/>
</dbReference>
<keyword evidence="3" id="KW-0472">Membrane</keyword>
<evidence type="ECO:0000313" key="7">
    <source>
        <dbReference type="EMBL" id="KXB31458.1"/>
    </source>
</evidence>
<dbReference type="GO" id="GO:0016020">
    <property type="term" value="C:membrane"/>
    <property type="evidence" value="ECO:0007669"/>
    <property type="project" value="InterPro"/>
</dbReference>
<dbReference type="InterPro" id="IPR017871">
    <property type="entry name" value="ABC_transporter-like_CS"/>
</dbReference>
<sequence>MNDDIAISVRNLTKNYRLFNHPGDRIKQFLSLGIKQYHREFTALDDVSFDIKKGETVGIIGRNGAGKSTLLQLICQILKPTSGSILVNGRILALLELGAGFNPEFTGRENIYFQGALTGFTQSEMHQHFEAIAEFAGIGDFIDQPVRTYSSGMFVRLAFATTIHLEPDILILDEALAVGDTGFQRKCFERIGMIRQQGGVVLLVSHSMEQVAHYCDRAILLEQGHVVYTGDTAEAIGHYFAVLEASGSAPTKAARKYLRGNDEDLLSRRLNYNVAETRWGDLAASIADASIHQGMLTAPDRLLVGRPTELRFQLSFHADVEFPVFGVAVKSRNGAILFASNSKILLGLSNPPRQAAGSKLCVSIYFTPCCDAGDYLVSFGVTSETVNGLVTHDRRYDALLMTLDATSDISENHSPTCRISIDSLPF</sequence>
<organism evidence="7 8">
    <name type="scientific">Dechloromonas denitrificans</name>
    <dbReference type="NCBI Taxonomy" id="281362"/>
    <lineage>
        <taxon>Bacteria</taxon>
        <taxon>Pseudomonadati</taxon>
        <taxon>Pseudomonadota</taxon>
        <taxon>Betaproteobacteria</taxon>
        <taxon>Rhodocyclales</taxon>
        <taxon>Azonexaceae</taxon>
        <taxon>Dechloromonas</taxon>
    </lineage>
</organism>
<protein>
    <recommendedName>
        <fullName evidence="6">ABC transporter domain-containing protein</fullName>
    </recommendedName>
</protein>
<keyword evidence="8" id="KW-1185">Reference proteome</keyword>
<accession>A0A133XKJ9</accession>
<dbReference type="InterPro" id="IPR003439">
    <property type="entry name" value="ABC_transporter-like_ATP-bd"/>
</dbReference>
<dbReference type="STRING" id="281362.AT959_07290"/>
<dbReference type="InterPro" id="IPR027417">
    <property type="entry name" value="P-loop_NTPase"/>
</dbReference>
<evidence type="ECO:0000259" key="6">
    <source>
        <dbReference type="PROSITE" id="PS50893"/>
    </source>
</evidence>
<feature type="domain" description="ABC transporter" evidence="6">
    <location>
        <begin position="7"/>
        <end position="248"/>
    </location>
</feature>
<evidence type="ECO:0000256" key="4">
    <source>
        <dbReference type="ARBA" id="ARBA00022741"/>
    </source>
</evidence>
<comment type="similarity">
    <text evidence="1">Belongs to the ABC transporter superfamily.</text>
</comment>
<dbReference type="PANTHER" id="PTHR46743:SF2">
    <property type="entry name" value="TEICHOIC ACIDS EXPORT ATP-BINDING PROTEIN TAGH"/>
    <property type="match status" value="1"/>
</dbReference>
<evidence type="ECO:0000256" key="3">
    <source>
        <dbReference type="ARBA" id="ARBA00022475"/>
    </source>
</evidence>
<dbReference type="Pfam" id="PF00005">
    <property type="entry name" value="ABC_tran"/>
    <property type="match status" value="1"/>
</dbReference>
<dbReference type="Gene3D" id="3.40.50.300">
    <property type="entry name" value="P-loop containing nucleotide triphosphate hydrolases"/>
    <property type="match status" value="1"/>
</dbReference>
<keyword evidence="5" id="KW-0067">ATP-binding</keyword>
<dbReference type="GO" id="GO:0140359">
    <property type="term" value="F:ABC-type transporter activity"/>
    <property type="evidence" value="ECO:0007669"/>
    <property type="project" value="InterPro"/>
</dbReference>
<dbReference type="AlphaFoldDB" id="A0A133XKJ9"/>